<reference evidence="13" key="2">
    <citation type="journal article" date="2018" name="Biosci. Biotechnol. Biochem.">
        <title>Polysaccharide hydrolase of the hadal zone amphipods Hirondellea gigas.</title>
        <authorList>
            <person name="Kobayashi H."/>
            <person name="Nagahama T."/>
            <person name="Arai W."/>
            <person name="Sasagawa Y."/>
            <person name="Umeda M."/>
            <person name="Hayashi T."/>
            <person name="Nikaido I."/>
            <person name="Watanabe H."/>
            <person name="Oguri K."/>
            <person name="Kitazato H."/>
            <person name="Fujioka K."/>
            <person name="Kido Y."/>
            <person name="Takami H."/>
        </authorList>
    </citation>
    <scope>NUCLEOTIDE SEQUENCE</scope>
    <source>
        <tissue evidence="13">Whole body</tissue>
    </source>
</reference>
<dbReference type="GO" id="GO:0006843">
    <property type="term" value="P:mitochondrial citrate transmembrane transport"/>
    <property type="evidence" value="ECO:0007669"/>
    <property type="project" value="TreeGrafter"/>
</dbReference>
<evidence type="ECO:0000256" key="12">
    <source>
        <dbReference type="SAM" id="MobiDB-lite"/>
    </source>
</evidence>
<dbReference type="InterPro" id="IPR049563">
    <property type="entry name" value="TXTP-like"/>
</dbReference>
<evidence type="ECO:0000256" key="9">
    <source>
        <dbReference type="ARBA" id="ARBA00042640"/>
    </source>
</evidence>
<feature type="repeat" description="Solcar" evidence="10">
    <location>
        <begin position="149"/>
        <end position="238"/>
    </location>
</feature>
<evidence type="ECO:0000256" key="11">
    <source>
        <dbReference type="RuleBase" id="RU000488"/>
    </source>
</evidence>
<sequence length="344" mass="37991">MTSAPTSAFYSIFRQSVLNRVALGESKPTVKSTATPPPTPSKSPKKPDRNKSRHPGKAILAGGISGAIEISITYPTEYIKTQMQLFDDRAKAGIIQSVKDTVRNDGPLGLYRGLSCLLFFSVPKNAARFFAFEQLRHRLEDENGHLSTPRTLLAGLGAGVFEAITVVTPMETIKVKLIHDQLSHSKPERLYKNFFHGVYTIVKQNGLKSTYQGLLPTILKQGSNQAIRWAVYKKMQAYLAGPDQSPADIGVPKIMLAGAVAGAASVYGNTPIDVVKTRMQGLDAHKYKTTMHCVRSIWKNEGFFAFYKGTVPRLGRVCADVAIVMVVYEYVMRFLDSVWDTDTK</sequence>
<evidence type="ECO:0000313" key="13">
    <source>
        <dbReference type="EMBL" id="LAB71481.1"/>
    </source>
</evidence>
<dbReference type="GO" id="GO:0071913">
    <property type="term" value="F:citrate secondary active transmembrane transporter activity"/>
    <property type="evidence" value="ECO:0007669"/>
    <property type="project" value="TreeGrafter"/>
</dbReference>
<keyword evidence="3 11" id="KW-0813">Transport</keyword>
<name>A0A2P2IBT7_9CRUS</name>
<feature type="repeat" description="Solcar" evidence="10">
    <location>
        <begin position="249"/>
        <end position="334"/>
    </location>
</feature>
<dbReference type="Gene3D" id="1.50.40.10">
    <property type="entry name" value="Mitochondrial carrier domain"/>
    <property type="match status" value="1"/>
</dbReference>
<accession>A0A2P2IBT7</accession>
<protein>
    <recommendedName>
        <fullName evidence="9">Citrate transport protein</fullName>
    </recommendedName>
</protein>
<organism evidence="13">
    <name type="scientific">Hirondellea gigas</name>
    <dbReference type="NCBI Taxonomy" id="1518452"/>
    <lineage>
        <taxon>Eukaryota</taxon>
        <taxon>Metazoa</taxon>
        <taxon>Ecdysozoa</taxon>
        <taxon>Arthropoda</taxon>
        <taxon>Crustacea</taxon>
        <taxon>Multicrustacea</taxon>
        <taxon>Malacostraca</taxon>
        <taxon>Eumalacostraca</taxon>
        <taxon>Peracarida</taxon>
        <taxon>Amphipoda</taxon>
        <taxon>Amphilochidea</taxon>
        <taxon>Lysianassida</taxon>
        <taxon>Lysianassidira</taxon>
        <taxon>Lysianassoidea</taxon>
        <taxon>Lysianassidae</taxon>
        <taxon>Hirondellea</taxon>
    </lineage>
</organism>
<evidence type="ECO:0000256" key="10">
    <source>
        <dbReference type="PROSITE-ProRule" id="PRU00282"/>
    </source>
</evidence>
<dbReference type="Pfam" id="PF00153">
    <property type="entry name" value="Mito_carr"/>
    <property type="match status" value="3"/>
</dbReference>
<keyword evidence="8 10" id="KW-0472">Membrane</keyword>
<dbReference type="PROSITE" id="PS50920">
    <property type="entry name" value="SOLCAR"/>
    <property type="match status" value="3"/>
</dbReference>
<evidence type="ECO:0000256" key="1">
    <source>
        <dbReference type="ARBA" id="ARBA00004225"/>
    </source>
</evidence>
<evidence type="ECO:0000256" key="4">
    <source>
        <dbReference type="ARBA" id="ARBA00022692"/>
    </source>
</evidence>
<dbReference type="PANTHER" id="PTHR45788:SF4">
    <property type="entry name" value="TRICARBOXYLATE TRANSPORT PROTEIN, MITOCHONDRIAL"/>
    <property type="match status" value="1"/>
</dbReference>
<dbReference type="InterPro" id="IPR002067">
    <property type="entry name" value="MCP"/>
</dbReference>
<dbReference type="PANTHER" id="PTHR45788">
    <property type="entry name" value="SUCCINATE/FUMARATE MITOCHONDRIAL TRANSPORTER-RELATED"/>
    <property type="match status" value="1"/>
</dbReference>
<reference evidence="14" key="1">
    <citation type="submission" date="2017-11" db="EMBL/GenBank/DDBJ databases">
        <title>The sensing device of the deep-sea amphipod.</title>
        <authorList>
            <person name="Kobayashi H."/>
            <person name="Nagahama T."/>
            <person name="Arai W."/>
            <person name="Sasagawa Y."/>
            <person name="Umeda M."/>
            <person name="Hayashi T."/>
            <person name="Nikaido I."/>
            <person name="Watanabe H."/>
            <person name="Oguri K."/>
            <person name="Kitazato H."/>
            <person name="Fujioka K."/>
            <person name="Kido Y."/>
            <person name="Takami H."/>
        </authorList>
    </citation>
    <scope>NUCLEOTIDE SEQUENCE</scope>
    <source>
        <tissue evidence="14">Whole body</tissue>
    </source>
</reference>
<keyword evidence="4 10" id="KW-0812">Transmembrane</keyword>
<feature type="region of interest" description="Disordered" evidence="12">
    <location>
        <begin position="24"/>
        <end position="57"/>
    </location>
</feature>
<dbReference type="SUPFAM" id="SSF103506">
    <property type="entry name" value="Mitochondrial carrier"/>
    <property type="match status" value="1"/>
</dbReference>
<comment type="similarity">
    <text evidence="2 11">Belongs to the mitochondrial carrier (TC 2.A.29) family.</text>
</comment>
<dbReference type="GO" id="GO:0031966">
    <property type="term" value="C:mitochondrial membrane"/>
    <property type="evidence" value="ECO:0007669"/>
    <property type="project" value="UniProtKB-SubCell"/>
</dbReference>
<dbReference type="InterPro" id="IPR018108">
    <property type="entry name" value="MCP_transmembrane"/>
</dbReference>
<evidence type="ECO:0000256" key="5">
    <source>
        <dbReference type="ARBA" id="ARBA00022737"/>
    </source>
</evidence>
<evidence type="ECO:0000256" key="6">
    <source>
        <dbReference type="ARBA" id="ARBA00022989"/>
    </source>
</evidence>
<keyword evidence="7" id="KW-0496">Mitochondrion</keyword>
<dbReference type="AlphaFoldDB" id="A0A2P2IBT7"/>
<keyword evidence="6" id="KW-1133">Transmembrane helix</keyword>
<dbReference type="EMBL" id="IACT01006629">
    <property type="protein sequence ID" value="LAC25755.1"/>
    <property type="molecule type" value="mRNA"/>
</dbReference>
<evidence type="ECO:0000256" key="2">
    <source>
        <dbReference type="ARBA" id="ARBA00006375"/>
    </source>
</evidence>
<dbReference type="PRINTS" id="PR00926">
    <property type="entry name" value="MITOCARRIER"/>
</dbReference>
<dbReference type="FunFam" id="1.50.40.10:FF:000007">
    <property type="entry name" value="Mitochondrial tricarboxylate transport protein-like"/>
    <property type="match status" value="1"/>
</dbReference>
<evidence type="ECO:0000256" key="8">
    <source>
        <dbReference type="ARBA" id="ARBA00023136"/>
    </source>
</evidence>
<proteinExistence type="evidence at transcript level"/>
<dbReference type="EMBL" id="IACF01005898">
    <property type="protein sequence ID" value="LAB71481.1"/>
    <property type="molecule type" value="mRNA"/>
</dbReference>
<evidence type="ECO:0000313" key="14">
    <source>
        <dbReference type="EMBL" id="LAC25755.1"/>
    </source>
</evidence>
<comment type="subcellular location">
    <subcellularLocation>
        <location evidence="1">Mitochondrion membrane</location>
        <topology evidence="1">Multi-pass membrane protein</topology>
    </subcellularLocation>
</comment>
<dbReference type="InterPro" id="IPR023395">
    <property type="entry name" value="MCP_dom_sf"/>
</dbReference>
<evidence type="ECO:0000256" key="3">
    <source>
        <dbReference type="ARBA" id="ARBA00022448"/>
    </source>
</evidence>
<feature type="repeat" description="Solcar" evidence="10">
    <location>
        <begin position="53"/>
        <end position="138"/>
    </location>
</feature>
<keyword evidence="5" id="KW-0677">Repeat</keyword>
<evidence type="ECO:0000256" key="7">
    <source>
        <dbReference type="ARBA" id="ARBA00023128"/>
    </source>
</evidence>